<evidence type="ECO:0000313" key="4">
    <source>
        <dbReference type="Proteomes" id="UP000219259"/>
    </source>
</evidence>
<dbReference type="RefSeq" id="WP_014224532.1">
    <property type="nucleotide sequence ID" value="NZ_CAJPTF010000013.1"/>
</dbReference>
<dbReference type="InterPro" id="IPR025563">
    <property type="entry name" value="DUF4286"/>
</dbReference>
<dbReference type="GeneID" id="34758370"/>
<reference evidence="1 4" key="2">
    <citation type="submission" date="2017-09" db="EMBL/GenBank/DDBJ databases">
        <title>Phase variable restriction modification systems are present in the genome sequences of periodontal pathogens Prevotella intermedia, Tannerella forsythia and Porphyromonas gingivalis.</title>
        <authorList>
            <person name="Haigh R.D."/>
            <person name="Crawford L."/>
            <person name="Ralph J."/>
            <person name="Wanford J."/>
            <person name="Vartoukian S.R."/>
            <person name="Hijazib K."/>
            <person name="Wade W."/>
            <person name="Oggioni M.R."/>
        </authorList>
    </citation>
    <scope>NUCLEOTIDE SEQUENCE [LARGE SCALE GENOMIC DNA]</scope>
    <source>
        <strain evidence="1 4">WW11663</strain>
    </source>
</reference>
<evidence type="ECO:0000313" key="1">
    <source>
        <dbReference type="EMBL" id="PDP42659.1"/>
    </source>
</evidence>
<protein>
    <submittedName>
        <fullName evidence="1">DUF4286 domain-containing protein</fullName>
    </submittedName>
</protein>
<dbReference type="OrthoDB" id="1121837at2"/>
<dbReference type="Pfam" id="PF14114">
    <property type="entry name" value="DUF4286"/>
    <property type="match status" value="1"/>
</dbReference>
<dbReference type="AlphaFoldDB" id="A0A1D3UK49"/>
<dbReference type="EMBL" id="NSLJ01000043">
    <property type="protein sequence ID" value="PDP42659.1"/>
    <property type="molecule type" value="Genomic_DNA"/>
</dbReference>
<evidence type="ECO:0000313" key="2">
    <source>
        <dbReference type="EMBL" id="SCQ20497.1"/>
    </source>
</evidence>
<gene>
    <name evidence="1" type="ORF">CLI86_12255</name>
    <name evidence="2" type="ORF">TFUB20_01057</name>
</gene>
<accession>A0A1D3UK49</accession>
<dbReference type="EMBL" id="FMMM01000037">
    <property type="protein sequence ID" value="SCQ20497.1"/>
    <property type="molecule type" value="Genomic_DNA"/>
</dbReference>
<evidence type="ECO:0000313" key="3">
    <source>
        <dbReference type="Proteomes" id="UP000182057"/>
    </source>
</evidence>
<proteinExistence type="predicted"/>
<sequence>MLVFYTTFHLSHRKYEEGLAYLRTVYIPAATRSGQLRSPRLQRVVHEVEGAEGVSLSVQFGVSDEKTLQAWMCDEGAALHQELVARFGHEMAGFSTVLEELDLI</sequence>
<dbReference type="OMA" id="IYNTTYH"/>
<organism evidence="2 3">
    <name type="scientific">Tannerella forsythia</name>
    <name type="common">Bacteroides forsythus</name>
    <dbReference type="NCBI Taxonomy" id="28112"/>
    <lineage>
        <taxon>Bacteria</taxon>
        <taxon>Pseudomonadati</taxon>
        <taxon>Bacteroidota</taxon>
        <taxon>Bacteroidia</taxon>
        <taxon>Bacteroidales</taxon>
        <taxon>Tannerellaceae</taxon>
        <taxon>Tannerella</taxon>
    </lineage>
</organism>
<reference evidence="2 3" key="1">
    <citation type="submission" date="2016-09" db="EMBL/GenBank/DDBJ databases">
        <authorList>
            <person name="Capua I."/>
            <person name="De Benedictis P."/>
            <person name="Joannis T."/>
            <person name="Lombin L.H."/>
            <person name="Cattoli G."/>
        </authorList>
    </citation>
    <scope>NUCLEOTIDE SEQUENCE [LARGE SCALE GENOMIC DNA]</scope>
    <source>
        <strain evidence="2 3">UB20</strain>
    </source>
</reference>
<dbReference type="Proteomes" id="UP000219259">
    <property type="component" value="Unassembled WGS sequence"/>
</dbReference>
<dbReference type="Proteomes" id="UP000182057">
    <property type="component" value="Unassembled WGS sequence"/>
</dbReference>
<name>A0A1D3UK49_TANFO</name>